<dbReference type="Proteomes" id="UP000640274">
    <property type="component" value="Unassembled WGS sequence"/>
</dbReference>
<comment type="subcellular location">
    <subcellularLocation>
        <location evidence="1 4">Bacterial flagellum basal body</location>
    </subcellularLocation>
</comment>
<dbReference type="GO" id="GO:0071973">
    <property type="term" value="P:bacterial-type flagellum-dependent cell motility"/>
    <property type="evidence" value="ECO:0007669"/>
    <property type="project" value="InterPro"/>
</dbReference>
<evidence type="ECO:0000256" key="2">
    <source>
        <dbReference type="ARBA" id="ARBA00009272"/>
    </source>
</evidence>
<comment type="caution">
    <text evidence="6">The sequence shown here is derived from an EMBL/GenBank/DDBJ whole genome shotgun (WGS) entry which is preliminary data.</text>
</comment>
<evidence type="ECO:0000313" key="6">
    <source>
        <dbReference type="EMBL" id="MBJ6363374.1"/>
    </source>
</evidence>
<sequence length="104" mass="11533">MIENVKAGLSPFSSALNAANEMRKNESTPAEVTASFGDYLKKAIDGVSEQEKAVHRVTDRFIIGQADVSEVMIVSEQAQLSLQLTAQIRNKVVEAYQEMMRMQI</sequence>
<evidence type="ECO:0000256" key="3">
    <source>
        <dbReference type="ARBA" id="ARBA00023143"/>
    </source>
</evidence>
<name>A0A934J4Y9_9BACL</name>
<accession>A0A934J4Y9</accession>
<dbReference type="GO" id="GO:0005198">
    <property type="term" value="F:structural molecule activity"/>
    <property type="evidence" value="ECO:0007669"/>
    <property type="project" value="UniProtKB-UniRule"/>
</dbReference>
<dbReference type="EMBL" id="JAELUP010000103">
    <property type="protein sequence ID" value="MBJ6363374.1"/>
    <property type="molecule type" value="Genomic_DNA"/>
</dbReference>
<dbReference type="GO" id="GO:0009425">
    <property type="term" value="C:bacterial-type flagellum basal body"/>
    <property type="evidence" value="ECO:0007669"/>
    <property type="project" value="UniProtKB-SubCell"/>
</dbReference>
<keyword evidence="6" id="KW-0966">Cell projection</keyword>
<evidence type="ECO:0000256" key="5">
    <source>
        <dbReference type="NCBIfam" id="TIGR00205"/>
    </source>
</evidence>
<dbReference type="AlphaFoldDB" id="A0A934J4Y9"/>
<comment type="similarity">
    <text evidence="2 4">Belongs to the FliE family.</text>
</comment>
<dbReference type="GO" id="GO:0003774">
    <property type="term" value="F:cytoskeletal motor activity"/>
    <property type="evidence" value="ECO:0007669"/>
    <property type="project" value="InterPro"/>
</dbReference>
<evidence type="ECO:0000256" key="1">
    <source>
        <dbReference type="ARBA" id="ARBA00004117"/>
    </source>
</evidence>
<dbReference type="PANTHER" id="PTHR34653:SF1">
    <property type="entry name" value="FLAGELLAR HOOK-BASAL BODY COMPLEX PROTEIN FLIE"/>
    <property type="match status" value="1"/>
</dbReference>
<dbReference type="PRINTS" id="PR01006">
    <property type="entry name" value="FLGHOOKFLIE"/>
</dbReference>
<dbReference type="PANTHER" id="PTHR34653">
    <property type="match status" value="1"/>
</dbReference>
<gene>
    <name evidence="4 6" type="primary">fliE</name>
    <name evidence="6" type="ORF">JFN88_19400</name>
</gene>
<keyword evidence="6" id="KW-0969">Cilium</keyword>
<dbReference type="NCBIfam" id="TIGR00205">
    <property type="entry name" value="fliE"/>
    <property type="match status" value="1"/>
</dbReference>
<evidence type="ECO:0000256" key="4">
    <source>
        <dbReference type="HAMAP-Rule" id="MF_00724"/>
    </source>
</evidence>
<keyword evidence="7" id="KW-1185">Reference proteome</keyword>
<dbReference type="InterPro" id="IPR001624">
    <property type="entry name" value="FliE"/>
</dbReference>
<dbReference type="Pfam" id="PF02049">
    <property type="entry name" value="FliE"/>
    <property type="match status" value="1"/>
</dbReference>
<proteinExistence type="inferred from homology"/>
<dbReference type="HAMAP" id="MF_00724">
    <property type="entry name" value="FliE"/>
    <property type="match status" value="1"/>
</dbReference>
<protein>
    <recommendedName>
        <fullName evidence="4 5">Flagellar hook-basal body complex protein FliE</fullName>
    </recommendedName>
</protein>
<keyword evidence="3 4" id="KW-0975">Bacterial flagellum</keyword>
<evidence type="ECO:0000313" key="7">
    <source>
        <dbReference type="Proteomes" id="UP000640274"/>
    </source>
</evidence>
<reference evidence="6" key="1">
    <citation type="submission" date="2020-12" db="EMBL/GenBank/DDBJ databases">
        <authorList>
            <person name="Huq M.A."/>
        </authorList>
    </citation>
    <scope>NUCLEOTIDE SEQUENCE</scope>
    <source>
        <strain evidence="6">MAHUQ-46</strain>
    </source>
</reference>
<organism evidence="6 7">
    <name type="scientific">Paenibacillus roseus</name>
    <dbReference type="NCBI Taxonomy" id="2798579"/>
    <lineage>
        <taxon>Bacteria</taxon>
        <taxon>Bacillati</taxon>
        <taxon>Bacillota</taxon>
        <taxon>Bacilli</taxon>
        <taxon>Bacillales</taxon>
        <taxon>Paenibacillaceae</taxon>
        <taxon>Paenibacillus</taxon>
    </lineage>
</organism>
<dbReference type="RefSeq" id="WP_199020921.1">
    <property type="nucleotide sequence ID" value="NZ_JAELUP010000103.1"/>
</dbReference>
<keyword evidence="6" id="KW-0282">Flagellum</keyword>